<dbReference type="InterPro" id="IPR057304">
    <property type="entry name" value="PDE8-like_REC_N"/>
</dbReference>
<dbReference type="Proteomes" id="UP001152888">
    <property type="component" value="Unassembled WGS sequence"/>
</dbReference>
<protein>
    <recommendedName>
        <fullName evidence="1">PDE8-like REC N-terminal domain-containing protein</fullName>
    </recommendedName>
</protein>
<accession>A0A9P0P0G0</accession>
<name>A0A9P0P0G0_ACAOB</name>
<dbReference type="OrthoDB" id="189220at2759"/>
<feature type="domain" description="PDE8-like REC N-terminal" evidence="1">
    <location>
        <begin position="70"/>
        <end position="140"/>
    </location>
</feature>
<comment type="caution">
    <text evidence="2">The sequence shown here is derived from an EMBL/GenBank/DDBJ whole genome shotgun (WGS) entry which is preliminary data.</text>
</comment>
<sequence>MQCKGKDEMIERYPKVERKKSLYGTEMTNITYSNYMQFKGKDEIMEMYPKVARKKKGPHDVKLGQISPPVKHTLKFLSVFANFDHVGEVFTKAAEKLGFEVTAVNTDVNALEEYQAKFHDLVLIDTRSNKGLDYETLCRSK</sequence>
<organism evidence="2 3">
    <name type="scientific">Acanthoscelides obtectus</name>
    <name type="common">Bean weevil</name>
    <name type="synonym">Bruchus obtectus</name>
    <dbReference type="NCBI Taxonomy" id="200917"/>
    <lineage>
        <taxon>Eukaryota</taxon>
        <taxon>Metazoa</taxon>
        <taxon>Ecdysozoa</taxon>
        <taxon>Arthropoda</taxon>
        <taxon>Hexapoda</taxon>
        <taxon>Insecta</taxon>
        <taxon>Pterygota</taxon>
        <taxon>Neoptera</taxon>
        <taxon>Endopterygota</taxon>
        <taxon>Coleoptera</taxon>
        <taxon>Polyphaga</taxon>
        <taxon>Cucujiformia</taxon>
        <taxon>Chrysomeloidea</taxon>
        <taxon>Chrysomelidae</taxon>
        <taxon>Bruchinae</taxon>
        <taxon>Bruchini</taxon>
        <taxon>Acanthoscelides</taxon>
    </lineage>
</organism>
<evidence type="ECO:0000313" key="2">
    <source>
        <dbReference type="EMBL" id="CAH1963849.1"/>
    </source>
</evidence>
<gene>
    <name evidence="2" type="ORF">ACAOBT_LOCUS5441</name>
</gene>
<dbReference type="Pfam" id="PF23198">
    <property type="entry name" value="PDE8A_N"/>
    <property type="match status" value="1"/>
</dbReference>
<evidence type="ECO:0000259" key="1">
    <source>
        <dbReference type="Pfam" id="PF23198"/>
    </source>
</evidence>
<dbReference type="AlphaFoldDB" id="A0A9P0P0G0"/>
<evidence type="ECO:0000313" key="3">
    <source>
        <dbReference type="Proteomes" id="UP001152888"/>
    </source>
</evidence>
<keyword evidence="3" id="KW-1185">Reference proteome</keyword>
<dbReference type="EMBL" id="CAKOFQ010006711">
    <property type="protein sequence ID" value="CAH1963849.1"/>
    <property type="molecule type" value="Genomic_DNA"/>
</dbReference>
<proteinExistence type="predicted"/>
<reference evidence="2" key="1">
    <citation type="submission" date="2022-03" db="EMBL/GenBank/DDBJ databases">
        <authorList>
            <person name="Sayadi A."/>
        </authorList>
    </citation>
    <scope>NUCLEOTIDE SEQUENCE</scope>
</reference>